<evidence type="ECO:0000313" key="3">
    <source>
        <dbReference type="EMBL" id="OCT77683.1"/>
    </source>
</evidence>
<proteinExistence type="predicted"/>
<dbReference type="AlphaFoldDB" id="A0A974CR17"/>
<feature type="chain" id="PRO_5038145006" description="Secreted protein" evidence="2">
    <location>
        <begin position="16"/>
        <end position="103"/>
    </location>
</feature>
<protein>
    <recommendedName>
        <fullName evidence="5">Secreted protein</fullName>
    </recommendedName>
</protein>
<evidence type="ECO:0000256" key="2">
    <source>
        <dbReference type="SAM" id="SignalP"/>
    </source>
</evidence>
<organism evidence="3 4">
    <name type="scientific">Xenopus laevis</name>
    <name type="common">African clawed frog</name>
    <dbReference type="NCBI Taxonomy" id="8355"/>
    <lineage>
        <taxon>Eukaryota</taxon>
        <taxon>Metazoa</taxon>
        <taxon>Chordata</taxon>
        <taxon>Craniata</taxon>
        <taxon>Vertebrata</taxon>
        <taxon>Euteleostomi</taxon>
        <taxon>Amphibia</taxon>
        <taxon>Batrachia</taxon>
        <taxon>Anura</taxon>
        <taxon>Pipoidea</taxon>
        <taxon>Pipidae</taxon>
        <taxon>Xenopodinae</taxon>
        <taxon>Xenopus</taxon>
        <taxon>Xenopus</taxon>
    </lineage>
</organism>
<feature type="transmembrane region" description="Helical" evidence="1">
    <location>
        <begin position="69"/>
        <end position="90"/>
    </location>
</feature>
<feature type="transmembrane region" description="Helical" evidence="1">
    <location>
        <begin position="39"/>
        <end position="57"/>
    </location>
</feature>
<evidence type="ECO:0000256" key="1">
    <source>
        <dbReference type="SAM" id="Phobius"/>
    </source>
</evidence>
<keyword evidence="2" id="KW-0732">Signal</keyword>
<name>A0A974CR17_XENLA</name>
<reference evidence="4" key="1">
    <citation type="journal article" date="2016" name="Nature">
        <title>Genome evolution in the allotetraploid frog Xenopus laevis.</title>
        <authorList>
            <person name="Session A.M."/>
            <person name="Uno Y."/>
            <person name="Kwon T."/>
            <person name="Chapman J.A."/>
            <person name="Toyoda A."/>
            <person name="Takahashi S."/>
            <person name="Fukui A."/>
            <person name="Hikosaka A."/>
            <person name="Suzuki A."/>
            <person name="Kondo M."/>
            <person name="van Heeringen S.J."/>
            <person name="Quigley I."/>
            <person name="Heinz S."/>
            <person name="Ogino H."/>
            <person name="Ochi H."/>
            <person name="Hellsten U."/>
            <person name="Lyons J.B."/>
            <person name="Simakov O."/>
            <person name="Putnam N."/>
            <person name="Stites J."/>
            <person name="Kuroki Y."/>
            <person name="Tanaka T."/>
            <person name="Michiue T."/>
            <person name="Watanabe M."/>
            <person name="Bogdanovic O."/>
            <person name="Lister R."/>
            <person name="Georgiou G."/>
            <person name="Paranjpe S.S."/>
            <person name="van Kruijsbergen I."/>
            <person name="Shu S."/>
            <person name="Carlson J."/>
            <person name="Kinoshita T."/>
            <person name="Ohta Y."/>
            <person name="Mawaribuchi S."/>
            <person name="Jenkins J."/>
            <person name="Grimwood J."/>
            <person name="Schmutz J."/>
            <person name="Mitros T."/>
            <person name="Mozaffari S.V."/>
            <person name="Suzuki Y."/>
            <person name="Haramoto Y."/>
            <person name="Yamamoto T.S."/>
            <person name="Takagi C."/>
            <person name="Heald R."/>
            <person name="Miller K."/>
            <person name="Haudenschild C."/>
            <person name="Kitzman J."/>
            <person name="Nakayama T."/>
            <person name="Izutsu Y."/>
            <person name="Robert J."/>
            <person name="Fortriede J."/>
            <person name="Burns K."/>
            <person name="Lotay V."/>
            <person name="Karimi K."/>
            <person name="Yasuoka Y."/>
            <person name="Dichmann D.S."/>
            <person name="Flajnik M.F."/>
            <person name="Houston D.W."/>
            <person name="Shendure J."/>
            <person name="DuPasquier L."/>
            <person name="Vize P.D."/>
            <person name="Zorn A.M."/>
            <person name="Ito M."/>
            <person name="Marcotte E.M."/>
            <person name="Wallingford J.B."/>
            <person name="Ito Y."/>
            <person name="Asashima M."/>
            <person name="Ueno N."/>
            <person name="Matsuda Y."/>
            <person name="Veenstra G.J."/>
            <person name="Fujiyama A."/>
            <person name="Harland R.M."/>
            <person name="Taira M."/>
            <person name="Rokhsar D.S."/>
        </authorList>
    </citation>
    <scope>NUCLEOTIDE SEQUENCE [LARGE SCALE GENOMIC DNA]</scope>
    <source>
        <strain evidence="4">J</strain>
    </source>
</reference>
<keyword evidence="1" id="KW-0472">Membrane</keyword>
<sequence>MYILCILCILHLCMSHSFCTPAPFPACPYLVFSPESLHLLYICAIPYMPISSLYQSLFLPKSSLFQSLIYMPIFSLYTSLILHTISSLPVSDPTCSYLLYISL</sequence>
<keyword evidence="1" id="KW-0812">Transmembrane</keyword>
<evidence type="ECO:0008006" key="5">
    <source>
        <dbReference type="Google" id="ProtNLM"/>
    </source>
</evidence>
<dbReference type="EMBL" id="CM004475">
    <property type="protein sequence ID" value="OCT77683.1"/>
    <property type="molecule type" value="Genomic_DNA"/>
</dbReference>
<feature type="signal peptide" evidence="2">
    <location>
        <begin position="1"/>
        <end position="15"/>
    </location>
</feature>
<accession>A0A974CR17</accession>
<keyword evidence="1" id="KW-1133">Transmembrane helix</keyword>
<dbReference type="Proteomes" id="UP000694892">
    <property type="component" value="Chromosome 5S"/>
</dbReference>
<evidence type="ECO:0000313" key="4">
    <source>
        <dbReference type="Proteomes" id="UP000694892"/>
    </source>
</evidence>
<gene>
    <name evidence="3" type="ORF">XELAEV_18028777mg</name>
</gene>